<evidence type="ECO:0008006" key="4">
    <source>
        <dbReference type="Google" id="ProtNLM"/>
    </source>
</evidence>
<protein>
    <recommendedName>
        <fullName evidence="4">DedA family protein</fullName>
    </recommendedName>
</protein>
<dbReference type="RefSeq" id="WP_302908802.1">
    <property type="nucleotide sequence ID" value="NZ_JAUMIS010000001.1"/>
</dbReference>
<keyword evidence="1" id="KW-1133">Transmembrane helix</keyword>
<dbReference type="Proteomes" id="UP001168640">
    <property type="component" value="Unassembled WGS sequence"/>
</dbReference>
<evidence type="ECO:0000256" key="1">
    <source>
        <dbReference type="SAM" id="Phobius"/>
    </source>
</evidence>
<accession>A0ABT8VXH2</accession>
<comment type="caution">
    <text evidence="2">The sequence shown here is derived from an EMBL/GenBank/DDBJ whole genome shotgun (WGS) entry which is preliminary data.</text>
</comment>
<evidence type="ECO:0000313" key="2">
    <source>
        <dbReference type="EMBL" id="MDO3720656.1"/>
    </source>
</evidence>
<gene>
    <name evidence="2" type="ORF">QVZ43_02910</name>
</gene>
<reference evidence="2" key="1">
    <citation type="submission" date="2023-07" db="EMBL/GenBank/DDBJ databases">
        <title>Marinobacter sp. chi1 genome sequencing and assembly.</title>
        <authorList>
            <person name="Park S."/>
        </authorList>
    </citation>
    <scope>NUCLEOTIDE SEQUENCE</scope>
    <source>
        <strain evidence="2">Chi1</strain>
    </source>
</reference>
<organism evidence="2 3">
    <name type="scientific">Marinobacter suaedae</name>
    <dbReference type="NCBI Taxonomy" id="3057675"/>
    <lineage>
        <taxon>Bacteria</taxon>
        <taxon>Pseudomonadati</taxon>
        <taxon>Pseudomonadota</taxon>
        <taxon>Gammaproteobacteria</taxon>
        <taxon>Pseudomonadales</taxon>
        <taxon>Marinobacteraceae</taxon>
        <taxon>Marinobacter</taxon>
    </lineage>
</organism>
<evidence type="ECO:0000313" key="3">
    <source>
        <dbReference type="Proteomes" id="UP001168640"/>
    </source>
</evidence>
<keyword evidence="1" id="KW-0472">Membrane</keyword>
<sequence>MNTPGKPVGRSPAGLVKLSLLVGVIFAGNLLTSGIIDGIEMDIRPSNEPLLHQIIMISMAAYILLMAIPFVPGVEIGLALMMILGPKIVPLVYVCTLISMYLAFFIGRLVPEKSIINFLREIRLVRAAAFLESFSGLSADQRLRRLSDRSPKRWVPWLLKHRYLTLMLAINLPGNMILGGGGGLALIAGMSRIFAFNRYLLLVAIAISPVPLVLLIFGDRFAEWPI</sequence>
<feature type="transmembrane region" description="Helical" evidence="1">
    <location>
        <begin position="20"/>
        <end position="39"/>
    </location>
</feature>
<dbReference type="EMBL" id="JAUMIS010000001">
    <property type="protein sequence ID" value="MDO3720656.1"/>
    <property type="molecule type" value="Genomic_DNA"/>
</dbReference>
<feature type="transmembrane region" description="Helical" evidence="1">
    <location>
        <begin position="199"/>
        <end position="218"/>
    </location>
</feature>
<feature type="transmembrane region" description="Helical" evidence="1">
    <location>
        <begin position="51"/>
        <end position="71"/>
    </location>
</feature>
<name>A0ABT8VXH2_9GAMM</name>
<keyword evidence="1" id="KW-0812">Transmembrane</keyword>
<feature type="transmembrane region" description="Helical" evidence="1">
    <location>
        <begin position="163"/>
        <end position="187"/>
    </location>
</feature>
<keyword evidence="3" id="KW-1185">Reference proteome</keyword>
<feature type="transmembrane region" description="Helical" evidence="1">
    <location>
        <begin position="91"/>
        <end position="111"/>
    </location>
</feature>
<proteinExistence type="predicted"/>